<evidence type="ECO:0000256" key="1">
    <source>
        <dbReference type="SAM" id="Phobius"/>
    </source>
</evidence>
<dbReference type="AlphaFoldDB" id="A0AAU1IA78"/>
<gene>
    <name evidence="2" type="ORF">OG477_40165</name>
</gene>
<proteinExistence type="predicted"/>
<name>A0AAU1IA78_9ACTN</name>
<dbReference type="EMBL" id="CP108140">
    <property type="protein sequence ID" value="WTP91177.1"/>
    <property type="molecule type" value="Genomic_DNA"/>
</dbReference>
<keyword evidence="1" id="KW-0812">Transmembrane</keyword>
<keyword evidence="1" id="KW-1133">Transmembrane helix</keyword>
<protein>
    <submittedName>
        <fullName evidence="2">Uncharacterized protein</fullName>
    </submittedName>
</protein>
<sequence length="76" mass="8924">MPKRVKYAGFVLVFFALLAVVIRFGGTGVGWGHALLGALVATPLGLWMIWLRRRMTEQAQEWGRRRFRPWPEERRR</sequence>
<evidence type="ECO:0000313" key="2">
    <source>
        <dbReference type="EMBL" id="WTP91177.1"/>
    </source>
</evidence>
<feature type="transmembrane region" description="Helical" evidence="1">
    <location>
        <begin position="31"/>
        <end position="51"/>
    </location>
</feature>
<keyword evidence="1" id="KW-0472">Membrane</keyword>
<accession>A0AAU1IA78</accession>
<reference evidence="2" key="1">
    <citation type="submission" date="2022-10" db="EMBL/GenBank/DDBJ databases">
        <title>The complete genomes of actinobacterial strains from the NBC collection.</title>
        <authorList>
            <person name="Joergensen T.S."/>
            <person name="Alvarez Arevalo M."/>
            <person name="Sterndorff E.B."/>
            <person name="Faurdal D."/>
            <person name="Vuksanovic O."/>
            <person name="Mourched A.-S."/>
            <person name="Charusanti P."/>
            <person name="Shaw S."/>
            <person name="Blin K."/>
            <person name="Weber T."/>
        </authorList>
    </citation>
    <scope>NUCLEOTIDE SEQUENCE</scope>
    <source>
        <strain evidence="2">NBC 00180</strain>
    </source>
</reference>
<organism evidence="2">
    <name type="scientific">Streptomyces sp. NBC_00180</name>
    <dbReference type="NCBI Taxonomy" id="2903632"/>
    <lineage>
        <taxon>Bacteria</taxon>
        <taxon>Bacillati</taxon>
        <taxon>Actinomycetota</taxon>
        <taxon>Actinomycetes</taxon>
        <taxon>Kitasatosporales</taxon>
        <taxon>Streptomycetaceae</taxon>
        <taxon>Streptomyces</taxon>
    </lineage>
</organism>
<feature type="transmembrane region" description="Helical" evidence="1">
    <location>
        <begin position="7"/>
        <end position="25"/>
    </location>
</feature>